<sequence length="54" mass="6029">LFEHDGAKLFVPLQAMPFIDGTEVDFVREGLNQIFKFHNPKAQNECGCGESFGV</sequence>
<dbReference type="Pfam" id="PF01521">
    <property type="entry name" value="Fe-S_biosyn"/>
    <property type="match status" value="1"/>
</dbReference>
<dbReference type="SUPFAM" id="SSF89360">
    <property type="entry name" value="HesB-like domain"/>
    <property type="match status" value="1"/>
</dbReference>
<dbReference type="Proteomes" id="UP000288730">
    <property type="component" value="Unassembled WGS sequence"/>
</dbReference>
<dbReference type="Gene3D" id="2.60.300.12">
    <property type="entry name" value="HesB-like domain"/>
    <property type="match status" value="1"/>
</dbReference>
<feature type="domain" description="Core" evidence="3">
    <location>
        <begin position="2"/>
        <end position="50"/>
    </location>
</feature>
<dbReference type="InterPro" id="IPR016092">
    <property type="entry name" value="ATAP"/>
</dbReference>
<dbReference type="InterPro" id="IPR035903">
    <property type="entry name" value="HesB-like_dom_sf"/>
</dbReference>
<dbReference type="GO" id="GO:0016226">
    <property type="term" value="P:iron-sulfur cluster assembly"/>
    <property type="evidence" value="ECO:0007669"/>
    <property type="project" value="InterPro"/>
</dbReference>
<dbReference type="PANTHER" id="PTHR10072:SF47">
    <property type="entry name" value="PROTEIN SUFA"/>
    <property type="match status" value="1"/>
</dbReference>
<evidence type="ECO:0000313" key="4">
    <source>
        <dbReference type="EMBL" id="RXD17886.1"/>
    </source>
</evidence>
<dbReference type="GO" id="GO:0051537">
    <property type="term" value="F:2 iron, 2 sulfur cluster binding"/>
    <property type="evidence" value="ECO:0007669"/>
    <property type="project" value="UniProtKB-ARBA"/>
</dbReference>
<dbReference type="PROSITE" id="PS01152">
    <property type="entry name" value="HESB"/>
    <property type="match status" value="1"/>
</dbReference>
<evidence type="ECO:0000313" key="5">
    <source>
        <dbReference type="Proteomes" id="UP000288730"/>
    </source>
</evidence>
<evidence type="ECO:0000259" key="3">
    <source>
        <dbReference type="Pfam" id="PF01521"/>
    </source>
</evidence>
<organism evidence="4 5">
    <name type="scientific">Escherichia coli</name>
    <dbReference type="NCBI Taxonomy" id="562"/>
    <lineage>
        <taxon>Bacteria</taxon>
        <taxon>Pseudomonadati</taxon>
        <taxon>Pseudomonadota</taxon>
        <taxon>Gammaproteobacteria</taxon>
        <taxon>Enterobacterales</taxon>
        <taxon>Enterobacteriaceae</taxon>
        <taxon>Escherichia</taxon>
    </lineage>
</organism>
<comment type="similarity">
    <text evidence="1">Belongs to the HesB/IscA family.</text>
</comment>
<dbReference type="EMBL" id="SCJN01000010">
    <property type="protein sequence ID" value="RXD17886.1"/>
    <property type="molecule type" value="Genomic_DNA"/>
</dbReference>
<name>A0A444RHB3_ECOLX</name>
<proteinExistence type="inferred from homology"/>
<comment type="caution">
    <text evidence="4">The sequence shown here is derived from an EMBL/GenBank/DDBJ whole genome shotgun (WGS) entry which is preliminary data.</text>
</comment>
<protein>
    <submittedName>
        <fullName evidence="4">Iron-sulfur cluster assembly accessory protein</fullName>
    </submittedName>
</protein>
<keyword evidence="2" id="KW-0408">Iron</keyword>
<accession>A0A444RHB3</accession>
<dbReference type="GO" id="GO:0005829">
    <property type="term" value="C:cytosol"/>
    <property type="evidence" value="ECO:0007669"/>
    <property type="project" value="TreeGrafter"/>
</dbReference>
<evidence type="ECO:0000256" key="1">
    <source>
        <dbReference type="ARBA" id="ARBA00006718"/>
    </source>
</evidence>
<gene>
    <name evidence="4" type="ORF">EPS76_02650</name>
</gene>
<dbReference type="RefSeq" id="WP_228337301.1">
    <property type="nucleotide sequence ID" value="NZ_JAJGXX010000005.1"/>
</dbReference>
<dbReference type="InterPro" id="IPR000361">
    <property type="entry name" value="ATAP_core_dom"/>
</dbReference>
<feature type="non-terminal residue" evidence="4">
    <location>
        <position position="1"/>
    </location>
</feature>
<dbReference type="InterPro" id="IPR050322">
    <property type="entry name" value="Fe-S_cluster_asmbl/transfer"/>
</dbReference>
<dbReference type="PANTHER" id="PTHR10072">
    <property type="entry name" value="IRON-SULFUR CLUSTER ASSEMBLY PROTEIN"/>
    <property type="match status" value="1"/>
</dbReference>
<evidence type="ECO:0000256" key="2">
    <source>
        <dbReference type="ARBA" id="ARBA00023004"/>
    </source>
</evidence>
<dbReference type="InterPro" id="IPR017870">
    <property type="entry name" value="FeS_cluster_insertion_CS"/>
</dbReference>
<dbReference type="NCBIfam" id="TIGR00049">
    <property type="entry name" value="iron-sulfur cluster assembly accessory protein"/>
    <property type="match status" value="1"/>
</dbReference>
<reference evidence="4 5" key="1">
    <citation type="submission" date="2019-01" db="EMBL/GenBank/DDBJ databases">
        <title>Genomic analysis of febrile catheter-associated UTI E. coli isolates.</title>
        <authorList>
            <person name="Potter R."/>
            <person name="Zou Z."/>
            <person name="Henderson J."/>
            <person name="Dantas G."/>
        </authorList>
    </citation>
    <scope>NUCLEOTIDE SEQUENCE [LARGE SCALE GENOMIC DNA]</scope>
    <source>
        <strain evidence="4 5">29_CAASB</strain>
    </source>
</reference>
<dbReference type="AlphaFoldDB" id="A0A444RHB3"/>